<evidence type="ECO:0000256" key="2">
    <source>
        <dbReference type="ARBA" id="ARBA00005314"/>
    </source>
</evidence>
<protein>
    <submittedName>
        <fullName evidence="14">Uncharacterized protein</fullName>
    </submittedName>
</protein>
<dbReference type="Pfam" id="PF00002">
    <property type="entry name" value="7tm_2"/>
    <property type="match status" value="1"/>
</dbReference>
<keyword evidence="8" id="KW-0675">Receptor</keyword>
<feature type="domain" description="G-protein coupled receptors family 2 profile 1" evidence="12">
    <location>
        <begin position="10"/>
        <end position="86"/>
    </location>
</feature>
<organism evidence="14 15">
    <name type="scientific">Oedothorax gibbosus</name>
    <dbReference type="NCBI Taxonomy" id="931172"/>
    <lineage>
        <taxon>Eukaryota</taxon>
        <taxon>Metazoa</taxon>
        <taxon>Ecdysozoa</taxon>
        <taxon>Arthropoda</taxon>
        <taxon>Chelicerata</taxon>
        <taxon>Arachnida</taxon>
        <taxon>Araneae</taxon>
        <taxon>Araneomorphae</taxon>
        <taxon>Entelegynae</taxon>
        <taxon>Araneoidea</taxon>
        <taxon>Linyphiidae</taxon>
        <taxon>Erigoninae</taxon>
        <taxon>Oedothorax</taxon>
    </lineage>
</organism>
<evidence type="ECO:0000256" key="11">
    <source>
        <dbReference type="SAM" id="Phobius"/>
    </source>
</evidence>
<feature type="transmembrane region" description="Helical" evidence="11">
    <location>
        <begin position="184"/>
        <end position="209"/>
    </location>
</feature>
<keyword evidence="3" id="KW-1003">Cell membrane</keyword>
<evidence type="ECO:0000256" key="6">
    <source>
        <dbReference type="ARBA" id="ARBA00023040"/>
    </source>
</evidence>
<dbReference type="InterPro" id="IPR017983">
    <property type="entry name" value="GPCR_2_secretin-like_CS"/>
</dbReference>
<keyword evidence="6" id="KW-0297">G-protein coupled receptor</keyword>
<evidence type="ECO:0000256" key="8">
    <source>
        <dbReference type="ARBA" id="ARBA00023170"/>
    </source>
</evidence>
<evidence type="ECO:0000256" key="4">
    <source>
        <dbReference type="ARBA" id="ARBA00022692"/>
    </source>
</evidence>
<dbReference type="PROSITE" id="PS50227">
    <property type="entry name" value="G_PROTEIN_RECEP_F2_3"/>
    <property type="match status" value="1"/>
</dbReference>
<dbReference type="CDD" id="cd15041">
    <property type="entry name" value="7tmB1_hormone_R"/>
    <property type="match status" value="1"/>
</dbReference>
<dbReference type="InterPro" id="IPR050332">
    <property type="entry name" value="GPCR_2"/>
</dbReference>
<feature type="transmembrane region" description="Helical" evidence="11">
    <location>
        <begin position="262"/>
        <end position="283"/>
    </location>
</feature>
<reference evidence="14 15" key="1">
    <citation type="journal article" date="2022" name="Nat. Ecol. Evol.">
        <title>A masculinizing supergene underlies an exaggerated male reproductive morph in a spider.</title>
        <authorList>
            <person name="Hendrickx F."/>
            <person name="De Corte Z."/>
            <person name="Sonet G."/>
            <person name="Van Belleghem S.M."/>
            <person name="Kostlbacher S."/>
            <person name="Vangestel C."/>
        </authorList>
    </citation>
    <scope>NUCLEOTIDE SEQUENCE [LARGE SCALE GENOMIC DNA]</scope>
    <source>
        <strain evidence="14">W744_W776</strain>
    </source>
</reference>
<feature type="transmembrane region" description="Helical" evidence="11">
    <location>
        <begin position="104"/>
        <end position="128"/>
    </location>
</feature>
<comment type="similarity">
    <text evidence="2">Belongs to the G-protein coupled receptor 2 family.</text>
</comment>
<evidence type="ECO:0000313" key="14">
    <source>
        <dbReference type="EMBL" id="KAG8179039.1"/>
    </source>
</evidence>
<keyword evidence="7 11" id="KW-0472">Membrane</keyword>
<dbReference type="EMBL" id="JAFNEN010000652">
    <property type="protein sequence ID" value="KAG8179039.1"/>
    <property type="molecule type" value="Genomic_DNA"/>
</dbReference>
<dbReference type="PROSITE" id="PS50261">
    <property type="entry name" value="G_PROTEIN_RECEP_F2_4"/>
    <property type="match status" value="1"/>
</dbReference>
<dbReference type="Gene3D" id="1.20.1070.10">
    <property type="entry name" value="Rhodopsin 7-helix transmembrane proteins"/>
    <property type="match status" value="1"/>
</dbReference>
<dbReference type="PANTHER" id="PTHR45620">
    <property type="entry name" value="PDF RECEPTOR-LIKE PROTEIN-RELATED"/>
    <property type="match status" value="1"/>
</dbReference>
<dbReference type="AlphaFoldDB" id="A0AAV6U4K6"/>
<keyword evidence="10" id="KW-0807">Transducer</keyword>
<evidence type="ECO:0000256" key="3">
    <source>
        <dbReference type="ARBA" id="ARBA00022475"/>
    </source>
</evidence>
<dbReference type="PANTHER" id="PTHR45620:SF15">
    <property type="entry name" value="DIURETIC HORMONE 44 RECEPTOR 1-RELATED"/>
    <property type="match status" value="1"/>
</dbReference>
<comment type="subcellular location">
    <subcellularLocation>
        <location evidence="1">Cell membrane</location>
        <topology evidence="1">Multi-pass membrane protein</topology>
    </subcellularLocation>
</comment>
<dbReference type="Pfam" id="PF02793">
    <property type="entry name" value="HRM"/>
    <property type="match status" value="1"/>
</dbReference>
<dbReference type="InterPro" id="IPR000832">
    <property type="entry name" value="GPCR_2_secretin-like"/>
</dbReference>
<feature type="transmembrane region" description="Helical" evidence="11">
    <location>
        <begin position="304"/>
        <end position="323"/>
    </location>
</feature>
<evidence type="ECO:0000256" key="9">
    <source>
        <dbReference type="ARBA" id="ARBA00023180"/>
    </source>
</evidence>
<dbReference type="InterPro" id="IPR001879">
    <property type="entry name" value="GPCR_2_extracellular_dom"/>
</dbReference>
<dbReference type="GO" id="GO:0007166">
    <property type="term" value="P:cell surface receptor signaling pathway"/>
    <property type="evidence" value="ECO:0007669"/>
    <property type="project" value="InterPro"/>
</dbReference>
<dbReference type="Proteomes" id="UP000827092">
    <property type="component" value="Unassembled WGS sequence"/>
</dbReference>
<evidence type="ECO:0000256" key="1">
    <source>
        <dbReference type="ARBA" id="ARBA00004651"/>
    </source>
</evidence>
<comment type="caution">
    <text evidence="14">The sequence shown here is derived from an EMBL/GenBank/DDBJ whole genome shotgun (WGS) entry which is preliminary data.</text>
</comment>
<feature type="transmembrane region" description="Helical" evidence="11">
    <location>
        <begin position="329"/>
        <end position="352"/>
    </location>
</feature>
<dbReference type="GO" id="GO:0008528">
    <property type="term" value="F:G protein-coupled peptide receptor activity"/>
    <property type="evidence" value="ECO:0007669"/>
    <property type="project" value="TreeGrafter"/>
</dbReference>
<dbReference type="GO" id="GO:0005886">
    <property type="term" value="C:plasma membrane"/>
    <property type="evidence" value="ECO:0007669"/>
    <property type="project" value="UniProtKB-SubCell"/>
</dbReference>
<feature type="transmembrane region" description="Helical" evidence="11">
    <location>
        <begin position="140"/>
        <end position="164"/>
    </location>
</feature>
<proteinExistence type="inferred from homology"/>
<gene>
    <name evidence="14" type="ORF">JTE90_016048</name>
</gene>
<dbReference type="SUPFAM" id="SSF111418">
    <property type="entry name" value="Hormone receptor domain"/>
    <property type="match status" value="1"/>
</dbReference>
<feature type="domain" description="G-protein coupled receptors family 2 profile 2" evidence="13">
    <location>
        <begin position="102"/>
        <end position="353"/>
    </location>
</feature>
<keyword evidence="9" id="KW-0325">Glycoprotein</keyword>
<keyword evidence="15" id="KW-1185">Reference proteome</keyword>
<name>A0AAV6U4K6_9ARAC</name>
<evidence type="ECO:0000256" key="5">
    <source>
        <dbReference type="ARBA" id="ARBA00022989"/>
    </source>
</evidence>
<feature type="transmembrane region" description="Helical" evidence="11">
    <location>
        <begin position="221"/>
        <end position="242"/>
    </location>
</feature>
<evidence type="ECO:0000256" key="7">
    <source>
        <dbReference type="ARBA" id="ARBA00023136"/>
    </source>
</evidence>
<dbReference type="PROSITE" id="PS00650">
    <property type="entry name" value="G_PROTEIN_RECEP_F2_2"/>
    <property type="match status" value="1"/>
</dbReference>
<evidence type="ECO:0000313" key="15">
    <source>
        <dbReference type="Proteomes" id="UP000827092"/>
    </source>
</evidence>
<dbReference type="PRINTS" id="PR00249">
    <property type="entry name" value="GPCRSECRETIN"/>
</dbReference>
<dbReference type="SMART" id="SM00008">
    <property type="entry name" value="HormR"/>
    <property type="match status" value="1"/>
</dbReference>
<dbReference type="InterPro" id="IPR036445">
    <property type="entry name" value="GPCR_2_extracell_dom_sf"/>
</dbReference>
<evidence type="ECO:0000256" key="10">
    <source>
        <dbReference type="ARBA" id="ARBA00023224"/>
    </source>
</evidence>
<dbReference type="GO" id="GO:0007188">
    <property type="term" value="P:adenylate cyclase-modulating G protein-coupled receptor signaling pathway"/>
    <property type="evidence" value="ECO:0007669"/>
    <property type="project" value="TreeGrafter"/>
</dbReference>
<accession>A0AAV6U4K6</accession>
<evidence type="ECO:0000259" key="13">
    <source>
        <dbReference type="PROSITE" id="PS50261"/>
    </source>
</evidence>
<sequence length="402" mass="43964">MAAAVDSEEECLLKYASQSPGWCPAAWDSLVCWPPAPSGDTLAYPCATLFPHLANDTVSVAFRTCSEDGQWSQNGWTNYSQCMQLDLQLQEEATPFVSPFSVSVVILVGSLISLVCLGAAVIIFTAFRSLYCCRIRVHRCLVLSLALHALFMVVVACAGLSPTLLSILDTTAWLCRGLVCIKCYASLSSVLWMFVEGLLLHASVASSVFEPQPYSFTLMHAIGWGIPGVCVVVWACLMWAYFESTSCWRGYGRSPLVWIVTGPMMAALTVNAVFLVNIIRILVTKMRSNVAIETKQIIKAARATALLFPLLGITHLLFCVNPGGDFEPLYMLTNAILQSSQGLFVAVLYCFLNSEVQSAVSAAYSRRRSSAWSVVRSGRSFRTYANSVTSGRHEEIALRDPS</sequence>
<dbReference type="Gene3D" id="4.10.1240.10">
    <property type="entry name" value="GPCR, family 2, extracellular hormone receptor domain"/>
    <property type="match status" value="1"/>
</dbReference>
<evidence type="ECO:0000259" key="12">
    <source>
        <dbReference type="PROSITE" id="PS50227"/>
    </source>
</evidence>
<keyword evidence="4 11" id="KW-0812">Transmembrane</keyword>
<dbReference type="GO" id="GO:0017046">
    <property type="term" value="F:peptide hormone binding"/>
    <property type="evidence" value="ECO:0007669"/>
    <property type="project" value="TreeGrafter"/>
</dbReference>
<keyword evidence="5 11" id="KW-1133">Transmembrane helix</keyword>
<dbReference type="InterPro" id="IPR017981">
    <property type="entry name" value="GPCR_2-like_7TM"/>
</dbReference>